<dbReference type="Pfam" id="PF00691">
    <property type="entry name" value="OmpA"/>
    <property type="match status" value="1"/>
</dbReference>
<organism evidence="3 4">
    <name type="scientific">candidate division KSB3 bacterium</name>
    <dbReference type="NCBI Taxonomy" id="2044937"/>
    <lineage>
        <taxon>Bacteria</taxon>
        <taxon>candidate division KSB3</taxon>
    </lineage>
</organism>
<dbReference type="PROSITE" id="PS51123">
    <property type="entry name" value="OMPA_2"/>
    <property type="match status" value="1"/>
</dbReference>
<accession>A0A2G6E989</accession>
<gene>
    <name evidence="3" type="ORF">CSB45_02940</name>
</gene>
<keyword evidence="1" id="KW-0472">Membrane</keyword>
<evidence type="ECO:0000313" key="4">
    <source>
        <dbReference type="Proteomes" id="UP000229740"/>
    </source>
</evidence>
<dbReference type="Gene3D" id="3.30.1330.60">
    <property type="entry name" value="OmpA-like domain"/>
    <property type="match status" value="1"/>
</dbReference>
<dbReference type="EMBL" id="PDPS01000022">
    <property type="protein sequence ID" value="PID58517.1"/>
    <property type="molecule type" value="Genomic_DNA"/>
</dbReference>
<dbReference type="AlphaFoldDB" id="A0A2G6E989"/>
<dbReference type="Proteomes" id="UP000229740">
    <property type="component" value="Unassembled WGS sequence"/>
</dbReference>
<proteinExistence type="predicted"/>
<dbReference type="InterPro" id="IPR006665">
    <property type="entry name" value="OmpA-like"/>
</dbReference>
<dbReference type="InterPro" id="IPR050330">
    <property type="entry name" value="Bact_OuterMem_StrucFunc"/>
</dbReference>
<dbReference type="PANTHER" id="PTHR30329">
    <property type="entry name" value="STATOR ELEMENT OF FLAGELLAR MOTOR COMPLEX"/>
    <property type="match status" value="1"/>
</dbReference>
<comment type="caution">
    <text evidence="3">The sequence shown here is derived from an EMBL/GenBank/DDBJ whole genome shotgun (WGS) entry which is preliminary data.</text>
</comment>
<evidence type="ECO:0000259" key="2">
    <source>
        <dbReference type="PROSITE" id="PS51123"/>
    </source>
</evidence>
<reference evidence="3 4" key="1">
    <citation type="submission" date="2017-10" db="EMBL/GenBank/DDBJ databases">
        <title>Novel microbial diversity and functional potential in the marine mammal oral microbiome.</title>
        <authorList>
            <person name="Dudek N.K."/>
            <person name="Sun C.L."/>
            <person name="Burstein D."/>
            <person name="Kantor R.S."/>
            <person name="Aliaga Goltsman D.S."/>
            <person name="Bik E.M."/>
            <person name="Thomas B.C."/>
            <person name="Banfield J.F."/>
            <person name="Relman D.A."/>
        </authorList>
    </citation>
    <scope>NUCLEOTIDE SEQUENCE [LARGE SCALE GENOMIC DNA]</scope>
    <source>
        <strain evidence="3">DOLZORAL124_49_17</strain>
    </source>
</reference>
<protein>
    <recommendedName>
        <fullName evidence="2">OmpA-like domain-containing protein</fullName>
    </recommendedName>
</protein>
<feature type="domain" description="OmpA-like" evidence="2">
    <location>
        <begin position="255"/>
        <end position="374"/>
    </location>
</feature>
<evidence type="ECO:0000313" key="3">
    <source>
        <dbReference type="EMBL" id="PID58517.1"/>
    </source>
</evidence>
<dbReference type="InterPro" id="IPR036737">
    <property type="entry name" value="OmpA-like_sf"/>
</dbReference>
<evidence type="ECO:0000256" key="1">
    <source>
        <dbReference type="PROSITE-ProRule" id="PRU00473"/>
    </source>
</evidence>
<dbReference type="PANTHER" id="PTHR30329:SF21">
    <property type="entry name" value="LIPOPROTEIN YIAD-RELATED"/>
    <property type="match status" value="1"/>
</dbReference>
<dbReference type="SUPFAM" id="SSF103088">
    <property type="entry name" value="OmpA-like"/>
    <property type="match status" value="1"/>
</dbReference>
<dbReference type="CDD" id="cd07185">
    <property type="entry name" value="OmpA_C-like"/>
    <property type="match status" value="1"/>
</dbReference>
<sequence>MRQVIVLFSQFIFLILWMNTRWTEWRHSMQPGSHPCSLISIFRQWRKLLLTCFVPYLLAFSPELINDIDIVSIREIHIAQKDGEPLLDTTIVIRNSGTNTIKFTNCTFELAVAAEHSEELFLGTAQTEEILLQGREAKSVDFVDSDVRLAIRPGTALPTLAQTLVSTPAINRLMTQASPQLQLHLRGRFDVGLKAERAWGYQQGVRIDWLVTPEIHNTVLASAIKTMLSGTVSTTAAPADRKISQIHGLHEKTVPPSSASQNSYIVLFGSNQSNMDQDAKVNLAAWWKGHQENSGQKALYLEGHGDLSGTDRGNQNMSLKRVRAVYDYLFYDLGVTAHHVVMTGFGKTRPLTTDSSPEAQAANRRVEIFIRPIEP</sequence>
<name>A0A2G6E989_9BACT</name>
<dbReference type="GO" id="GO:0016020">
    <property type="term" value="C:membrane"/>
    <property type="evidence" value="ECO:0007669"/>
    <property type="project" value="UniProtKB-UniRule"/>
</dbReference>